<accession>A0A4Y2H6S4</accession>
<dbReference type="Proteomes" id="UP000499080">
    <property type="component" value="Unassembled WGS sequence"/>
</dbReference>
<dbReference type="AlphaFoldDB" id="A0A4Y2H6S4"/>
<reference evidence="1 2" key="1">
    <citation type="journal article" date="2019" name="Sci. Rep.">
        <title>Orb-weaving spider Araneus ventricosus genome elucidates the spidroin gene catalogue.</title>
        <authorList>
            <person name="Kono N."/>
            <person name="Nakamura H."/>
            <person name="Ohtoshi R."/>
            <person name="Moran D.A.P."/>
            <person name="Shinohara A."/>
            <person name="Yoshida Y."/>
            <person name="Fujiwara M."/>
            <person name="Mori M."/>
            <person name="Tomita M."/>
            <person name="Arakawa K."/>
        </authorList>
    </citation>
    <scope>NUCLEOTIDE SEQUENCE [LARGE SCALE GENOMIC DNA]</scope>
</reference>
<name>A0A4Y2H6S4_ARAVE</name>
<evidence type="ECO:0000313" key="2">
    <source>
        <dbReference type="Proteomes" id="UP000499080"/>
    </source>
</evidence>
<proteinExistence type="predicted"/>
<dbReference type="EMBL" id="BGPR01001763">
    <property type="protein sequence ID" value="GBM61343.1"/>
    <property type="molecule type" value="Genomic_DNA"/>
</dbReference>
<comment type="caution">
    <text evidence="1">The sequence shown here is derived from an EMBL/GenBank/DDBJ whole genome shotgun (WGS) entry which is preliminary data.</text>
</comment>
<evidence type="ECO:0000313" key="1">
    <source>
        <dbReference type="EMBL" id="GBM61343.1"/>
    </source>
</evidence>
<sequence length="115" mass="12866">MPEALKRGLFHVPPNEFCFHMANPECSLCETEHPRGPFPLGGMSYINSSADESAVFLMRNRAVLLKKLILKSFVTVVSGRKVNAQDTDNESNFTCLTQSTDLEKYMDCSILSIFS</sequence>
<protein>
    <submittedName>
        <fullName evidence="1">Uncharacterized protein</fullName>
    </submittedName>
</protein>
<dbReference type="OrthoDB" id="10028852at2759"/>
<keyword evidence="2" id="KW-1185">Reference proteome</keyword>
<organism evidence="1 2">
    <name type="scientific">Araneus ventricosus</name>
    <name type="common">Orbweaver spider</name>
    <name type="synonym">Epeira ventricosa</name>
    <dbReference type="NCBI Taxonomy" id="182803"/>
    <lineage>
        <taxon>Eukaryota</taxon>
        <taxon>Metazoa</taxon>
        <taxon>Ecdysozoa</taxon>
        <taxon>Arthropoda</taxon>
        <taxon>Chelicerata</taxon>
        <taxon>Arachnida</taxon>
        <taxon>Araneae</taxon>
        <taxon>Araneomorphae</taxon>
        <taxon>Entelegynae</taxon>
        <taxon>Araneoidea</taxon>
        <taxon>Araneidae</taxon>
        <taxon>Araneus</taxon>
    </lineage>
</organism>
<gene>
    <name evidence="1" type="ORF">AVEN_150490_1</name>
</gene>